<protein>
    <submittedName>
        <fullName evidence="2">Uncharacterized protein</fullName>
    </submittedName>
</protein>
<evidence type="ECO:0000313" key="2">
    <source>
        <dbReference type="EMBL" id="MBI5248330.1"/>
    </source>
</evidence>
<proteinExistence type="predicted"/>
<sequence>MRGWIRKLEAIAAAAAFAEQGEWQMARSILHESEKRTAQRQTDRVRQPRTRVRDRSYRV</sequence>
<organism evidence="2 3">
    <name type="scientific">Desulfomonile tiedjei</name>
    <dbReference type="NCBI Taxonomy" id="2358"/>
    <lineage>
        <taxon>Bacteria</taxon>
        <taxon>Pseudomonadati</taxon>
        <taxon>Thermodesulfobacteriota</taxon>
        <taxon>Desulfomonilia</taxon>
        <taxon>Desulfomonilales</taxon>
        <taxon>Desulfomonilaceae</taxon>
        <taxon>Desulfomonile</taxon>
    </lineage>
</organism>
<evidence type="ECO:0000256" key="1">
    <source>
        <dbReference type="SAM" id="MobiDB-lite"/>
    </source>
</evidence>
<reference evidence="2" key="1">
    <citation type="submission" date="2020-07" db="EMBL/GenBank/DDBJ databases">
        <title>Huge and variable diversity of episymbiotic CPR bacteria and DPANN archaea in groundwater ecosystems.</title>
        <authorList>
            <person name="He C.Y."/>
            <person name="Keren R."/>
            <person name="Whittaker M."/>
            <person name="Farag I.F."/>
            <person name="Doudna J."/>
            <person name="Cate J.H.D."/>
            <person name="Banfield J.F."/>
        </authorList>
    </citation>
    <scope>NUCLEOTIDE SEQUENCE</scope>
    <source>
        <strain evidence="2">NC_groundwater_1664_Pr3_B-0.1um_52_9</strain>
    </source>
</reference>
<evidence type="ECO:0000313" key="3">
    <source>
        <dbReference type="Proteomes" id="UP000807825"/>
    </source>
</evidence>
<dbReference type="EMBL" id="JACRDE010000068">
    <property type="protein sequence ID" value="MBI5248330.1"/>
    <property type="molecule type" value="Genomic_DNA"/>
</dbReference>
<accession>A0A9D6UXP2</accession>
<gene>
    <name evidence="2" type="ORF">HY912_02445</name>
</gene>
<dbReference type="AlphaFoldDB" id="A0A9D6UXP2"/>
<feature type="region of interest" description="Disordered" evidence="1">
    <location>
        <begin position="33"/>
        <end position="59"/>
    </location>
</feature>
<name>A0A9D6UXP2_9BACT</name>
<dbReference type="Proteomes" id="UP000807825">
    <property type="component" value="Unassembled WGS sequence"/>
</dbReference>
<comment type="caution">
    <text evidence="2">The sequence shown here is derived from an EMBL/GenBank/DDBJ whole genome shotgun (WGS) entry which is preliminary data.</text>
</comment>